<evidence type="ECO:0000256" key="1">
    <source>
        <dbReference type="SAM" id="MobiDB-lite"/>
    </source>
</evidence>
<keyword evidence="3" id="KW-1185">Reference proteome</keyword>
<dbReference type="SUPFAM" id="SSF101898">
    <property type="entry name" value="NHL repeat"/>
    <property type="match status" value="1"/>
</dbReference>
<dbReference type="SUPFAM" id="SSF53300">
    <property type="entry name" value="vWA-like"/>
    <property type="match status" value="1"/>
</dbReference>
<dbReference type="RefSeq" id="WP_347793702.1">
    <property type="nucleotide sequence ID" value="NZ_JAYMYY010000001.1"/>
</dbReference>
<evidence type="ECO:0008006" key="4">
    <source>
        <dbReference type="Google" id="ProtNLM"/>
    </source>
</evidence>
<dbReference type="EMBL" id="JAYMYY010000001">
    <property type="protein sequence ID" value="MEO3989194.1"/>
    <property type="molecule type" value="Genomic_DNA"/>
</dbReference>
<dbReference type="Gene3D" id="3.40.50.410">
    <property type="entry name" value="von Willebrand factor, type A domain"/>
    <property type="match status" value="1"/>
</dbReference>
<proteinExistence type="predicted"/>
<feature type="region of interest" description="Disordered" evidence="1">
    <location>
        <begin position="274"/>
        <end position="331"/>
    </location>
</feature>
<sequence length="602" mass="65554">MSEDLKPVDLVVVIDSSLSMEDEAVALSEVLSGAVEEAKKSCPSDLRVQFLGIEGTFAGSEFSQTVREYMAAKGIDTSTLRGRVRDSVKNAGAQEDVARSVEDISSHFDWRENAERNLFVLGDESLEGGEMVLDQSKIQACDKAIASALRHGVKVHTYLGTPHKDSPYPSDEDEAAMAKEYKRLALRTGGEHYIYTKGSPDFVTVLKQTICASRIPQDESIADKKGEADTLENIAKPQPSANICHHAGEIVKAVNTLAGVLDKLVDACRPGNGNHSDCKCHQPQGDAVNSSKVPTDPKPQPPAVEAETPDPQPETEAEEKPIVQEDVKPLSPPQKDELYAIVLMDKQMWQGNKDDNCDVYSHSAKTGALIKKVSDSPYSYGQSNAVAPDGTHYIVQNRSDVWFGRPEEKTAYVRANSLSGGNASIDSFGFRQDGVGFFFHATNSQINYFKHDPANPNPAKASLKIVPAPGETVIPFGQDQSQWVADIAFDGNNRAWLIGFTGNLWVVEDTSSTTEWQARFVKTFPGLELPGQTGFIGVAFDSTGNIYLCGGQRETNRSSRRFIARGSVQGDEKLELIYDGGSLSGSYGDLSSTHFPKIKLKK</sequence>
<feature type="compositionally biased region" description="Basic and acidic residues" evidence="1">
    <location>
        <begin position="318"/>
        <end position="331"/>
    </location>
</feature>
<name>A0ABV0HI39_9ENTR</name>
<protein>
    <recommendedName>
        <fullName evidence="4">VWFA domain-containing protein</fullName>
    </recommendedName>
</protein>
<evidence type="ECO:0000313" key="2">
    <source>
        <dbReference type="EMBL" id="MEO3989194.1"/>
    </source>
</evidence>
<comment type="caution">
    <text evidence="2">The sequence shown here is derived from an EMBL/GenBank/DDBJ whole genome shotgun (WGS) entry which is preliminary data.</text>
</comment>
<dbReference type="Proteomes" id="UP001444146">
    <property type="component" value="Unassembled WGS sequence"/>
</dbReference>
<dbReference type="InterPro" id="IPR036465">
    <property type="entry name" value="vWFA_dom_sf"/>
</dbReference>
<reference evidence="2 3" key="1">
    <citation type="submission" date="2024-01" db="EMBL/GenBank/DDBJ databases">
        <title>Pseudocitrobacter sp. Endophytic strain Cyp-38L.</title>
        <authorList>
            <person name="Amer M.A."/>
            <person name="Hamed S.M."/>
        </authorList>
    </citation>
    <scope>NUCLEOTIDE SEQUENCE [LARGE SCALE GENOMIC DNA]</scope>
    <source>
        <strain evidence="2 3">Cyp38S</strain>
    </source>
</reference>
<gene>
    <name evidence="2" type="ORF">VSR74_05075</name>
</gene>
<organism evidence="2 3">
    <name type="scientific">Pseudocitrobacter cyperus</name>
    <dbReference type="NCBI Taxonomy" id="3112843"/>
    <lineage>
        <taxon>Bacteria</taxon>
        <taxon>Pseudomonadati</taxon>
        <taxon>Pseudomonadota</taxon>
        <taxon>Gammaproteobacteria</taxon>
        <taxon>Enterobacterales</taxon>
        <taxon>Enterobacteriaceae</taxon>
        <taxon>Pseudocitrobacter</taxon>
    </lineage>
</organism>
<accession>A0ABV0HI39</accession>
<evidence type="ECO:0000313" key="3">
    <source>
        <dbReference type="Proteomes" id="UP001444146"/>
    </source>
</evidence>